<feature type="domain" description="Tantalus-like" evidence="3">
    <location>
        <begin position="1164"/>
        <end position="1221"/>
    </location>
</feature>
<proteinExistence type="predicted"/>
<feature type="compositionally biased region" description="Polar residues" evidence="2">
    <location>
        <begin position="892"/>
        <end position="915"/>
    </location>
</feature>
<evidence type="ECO:0000259" key="3">
    <source>
        <dbReference type="Pfam" id="PF15386"/>
    </source>
</evidence>
<reference evidence="4" key="1">
    <citation type="submission" date="2023-08" db="EMBL/GenBank/DDBJ databases">
        <authorList>
            <person name="Alioto T."/>
            <person name="Alioto T."/>
            <person name="Gomez Garrido J."/>
        </authorList>
    </citation>
    <scope>NUCLEOTIDE SEQUENCE</scope>
</reference>
<name>A0AAV1GUS7_XYRNO</name>
<dbReference type="PANTHER" id="PTHR14522">
    <property type="entry name" value="EMO2-RELATED"/>
    <property type="match status" value="1"/>
</dbReference>
<feature type="compositionally biased region" description="Basic and acidic residues" evidence="2">
    <location>
        <begin position="103"/>
        <end position="121"/>
    </location>
</feature>
<feature type="compositionally biased region" description="Basic and acidic residues" evidence="2">
    <location>
        <begin position="345"/>
        <end position="362"/>
    </location>
</feature>
<feature type="compositionally biased region" description="Basic residues" evidence="2">
    <location>
        <begin position="941"/>
        <end position="951"/>
    </location>
</feature>
<organism evidence="4 5">
    <name type="scientific">Xyrichtys novacula</name>
    <name type="common">Pearly razorfish</name>
    <name type="synonym">Hemipteronotus novacula</name>
    <dbReference type="NCBI Taxonomy" id="13765"/>
    <lineage>
        <taxon>Eukaryota</taxon>
        <taxon>Metazoa</taxon>
        <taxon>Chordata</taxon>
        <taxon>Craniata</taxon>
        <taxon>Vertebrata</taxon>
        <taxon>Euteleostomi</taxon>
        <taxon>Actinopterygii</taxon>
        <taxon>Neopterygii</taxon>
        <taxon>Teleostei</taxon>
        <taxon>Neoteleostei</taxon>
        <taxon>Acanthomorphata</taxon>
        <taxon>Eupercaria</taxon>
        <taxon>Labriformes</taxon>
        <taxon>Labridae</taxon>
        <taxon>Xyrichtys</taxon>
    </lineage>
</organism>
<dbReference type="PANTHER" id="PTHR14522:SF2">
    <property type="entry name" value="PROLINE-RICH PROTEIN 14"/>
    <property type="match status" value="1"/>
</dbReference>
<feature type="compositionally biased region" description="Polar residues" evidence="2">
    <location>
        <begin position="332"/>
        <end position="341"/>
    </location>
</feature>
<feature type="compositionally biased region" description="Polar residues" evidence="2">
    <location>
        <begin position="68"/>
        <end position="90"/>
    </location>
</feature>
<evidence type="ECO:0000313" key="5">
    <source>
        <dbReference type="Proteomes" id="UP001178508"/>
    </source>
</evidence>
<feature type="compositionally biased region" description="Low complexity" evidence="2">
    <location>
        <begin position="1048"/>
        <end position="1067"/>
    </location>
</feature>
<feature type="region of interest" description="Disordered" evidence="2">
    <location>
        <begin position="677"/>
        <end position="707"/>
    </location>
</feature>
<feature type="compositionally biased region" description="Basic residues" evidence="2">
    <location>
        <begin position="618"/>
        <end position="631"/>
    </location>
</feature>
<dbReference type="InterPro" id="IPR028149">
    <property type="entry name" value="Tantalus-like"/>
</dbReference>
<dbReference type="Proteomes" id="UP001178508">
    <property type="component" value="Chromosome 16"/>
</dbReference>
<feature type="region of interest" description="Disordered" evidence="2">
    <location>
        <begin position="545"/>
        <end position="590"/>
    </location>
</feature>
<protein>
    <submittedName>
        <fullName evidence="4">Uncharacterized protein prr14 isoform X1</fullName>
    </submittedName>
</protein>
<gene>
    <name evidence="4" type="ORF">XNOV1_A019948</name>
</gene>
<evidence type="ECO:0000256" key="1">
    <source>
        <dbReference type="ARBA" id="ARBA00022553"/>
    </source>
</evidence>
<feature type="compositionally biased region" description="Basic residues" evidence="2">
    <location>
        <begin position="372"/>
        <end position="381"/>
    </location>
</feature>
<feature type="region of interest" description="Disordered" evidence="2">
    <location>
        <begin position="292"/>
        <end position="388"/>
    </location>
</feature>
<dbReference type="InterPro" id="IPR026320">
    <property type="entry name" value="PRR14"/>
</dbReference>
<feature type="compositionally biased region" description="Polar residues" evidence="2">
    <location>
        <begin position="694"/>
        <end position="707"/>
    </location>
</feature>
<feature type="compositionally biased region" description="Low complexity" evidence="2">
    <location>
        <begin position="40"/>
        <end position="50"/>
    </location>
</feature>
<feature type="compositionally biased region" description="Low complexity" evidence="2">
    <location>
        <begin position="1078"/>
        <end position="1090"/>
    </location>
</feature>
<feature type="compositionally biased region" description="Basic residues" evidence="2">
    <location>
        <begin position="742"/>
        <end position="757"/>
    </location>
</feature>
<evidence type="ECO:0000313" key="4">
    <source>
        <dbReference type="EMBL" id="CAJ1076329.1"/>
    </source>
</evidence>
<evidence type="ECO:0000256" key="2">
    <source>
        <dbReference type="SAM" id="MobiDB-lite"/>
    </source>
</evidence>
<feature type="compositionally biased region" description="Basic residues" evidence="2">
    <location>
        <begin position="682"/>
        <end position="693"/>
    </location>
</feature>
<feature type="region of interest" description="Disordered" evidence="2">
    <location>
        <begin position="941"/>
        <end position="967"/>
    </location>
</feature>
<sequence>MLTYPSDPLPQIVCPMDEDAIPPNTFCSAPPYSEPPPLLLPLSSINPSSSNDGSSGHRRSGRIKAQTPKKQSITDSEAAQRSARQNCSPSKRQRDTGSMVQVHHSEQPRVDSTHGPEKQSKEGCVFSFAAEQHKEQKLQRSSEEQPNMSPEENVGGIFADNSAQNLDATQFAVDPCRGLAVENASVPKGWVIGPLFQSFKSKMASFTEIVMSPVKLFRASSPPPSMDHLEKLDECELESTGTSDVELSKPSDMFYPVTQRETEGLDSVEVEGVQHTRTVEYSKKLLFDEEMSATKSESGDECSLTQTERNSPESVPLQHSSLPLRVSEEVSDSSIPSQPSVHVSAWHESKLKKTTSVEDQKGKLTVNLPRKPLPRKRTGSRRKTDSKSLVCEVIRESEAELIHEQVSHCNEINSNKADLHSDKSTSFSSSGCYLQSDKDLPHFDGGDDDVRKLVNPNIQNNSERAKAKTPKPAVETQQLQFHLNPEKSSAAGLGRAKRERMTDCHTQDFVKRKRFTAERCAKVTLKQELPDVVTDGGILTRLKPQRKKAVLTDSSVDKSKRARGRPAVSTRANKREEEMVSVVNEDAPNAETKSSCDLMLSCTLDKDSSVADNTQKVSSKRKPSSSRNRSKTKMDFSRSGADVDDNMDVETDVALPQSNHKPFSEVFIHPDIKQFQSPSRCRSIKKKPLKRKSPNQAGSTTQTDSSLVSTSASLQLLELTPTDLTASQQDECTKVEPNQLSKRPKRGVKGAHKKTVSTRHGDIQQCVPDLHLQTKENVFQESKHTMSVDPVYFEMTPSESPLQPDPSVNQPHLACYVKLENIDESALDKNEKSGASVSDEVLPTDVEVGINNDAALMLLSAPRGVNFRPRRVDRQRRRCRVLHSRTRKGEEVTNSTTMDDTDLATHSSEGNSSRNLLRSYSCPEIHSLRHHDTPWISSLHSPHHSRIHTSHQHPSSHSPLVHHAHKHQRRARRHTVCSLEVEREIAPLCLRKEVYPSRRSVPYDSSTHHLSPSIALSPTASLKVLATCFLSSPLAFLSKKVDSRGAASSPSHVSSPTSSSPHPLNPSTWRLPGFFQRSDSSSVPLDSSCSGNPMECEIERRGQSEEEDDGGDTSSSSQEYEDAALREEKSLSDSEIKVVKKLEERGKVSSIRIRKTLPKPQNNLTPMGLPKPVRLKKKEFSLEEIYTNKNYSKPPESRLETIFEVALNRKNGSESWFGQRRLKRFLEFPEVGEARKPKKPLVGAGKAGNSNSRTRRGGFTKDEPSLSPQDVDSLLCAKLDQLNLWLMHDQKDS</sequence>
<feature type="region of interest" description="Disordered" evidence="2">
    <location>
        <begin position="609"/>
        <end position="645"/>
    </location>
</feature>
<dbReference type="Pfam" id="PF15386">
    <property type="entry name" value="Tantalus"/>
    <property type="match status" value="1"/>
</dbReference>
<accession>A0AAV1GUS7</accession>
<keyword evidence="1" id="KW-0597">Phosphoprotein</keyword>
<dbReference type="EMBL" id="OY660879">
    <property type="protein sequence ID" value="CAJ1076329.1"/>
    <property type="molecule type" value="Genomic_DNA"/>
</dbReference>
<feature type="region of interest" description="Disordered" evidence="2">
    <location>
        <begin position="1044"/>
        <end position="1128"/>
    </location>
</feature>
<feature type="region of interest" description="Disordered" evidence="2">
    <location>
        <begin position="884"/>
        <end position="915"/>
    </location>
</feature>
<feature type="compositionally biased region" description="Basic and acidic residues" evidence="2">
    <location>
        <begin position="131"/>
        <end position="143"/>
    </location>
</feature>
<feature type="compositionally biased region" description="Polar residues" evidence="2">
    <location>
        <begin position="303"/>
        <end position="321"/>
    </location>
</feature>
<feature type="region of interest" description="Disordered" evidence="2">
    <location>
        <begin position="1"/>
        <end position="157"/>
    </location>
</feature>
<feature type="region of interest" description="Disordered" evidence="2">
    <location>
        <begin position="735"/>
        <end position="761"/>
    </location>
</feature>
<feature type="region of interest" description="Disordered" evidence="2">
    <location>
        <begin position="1236"/>
        <end position="1269"/>
    </location>
</feature>
<keyword evidence="5" id="KW-1185">Reference proteome</keyword>